<evidence type="ECO:0000313" key="1">
    <source>
        <dbReference type="EMBL" id="PPR91942.1"/>
    </source>
</evidence>
<dbReference type="EMBL" id="KZ667175">
    <property type="protein sequence ID" value="PPR91942.1"/>
    <property type="molecule type" value="Genomic_DNA"/>
</dbReference>
<accession>A0A2P5WLH8</accession>
<dbReference type="OrthoDB" id="10687284at2759"/>
<dbReference type="Proteomes" id="UP000239757">
    <property type="component" value="Unassembled WGS sequence"/>
</dbReference>
<dbReference type="AlphaFoldDB" id="A0A2P5WLH8"/>
<sequence>MDSSLAIGRDPMIHDLKESLIGDFEGKKRQRVGDFFEGVFESLDSVRKGDRRLMAYQNKLSVTAKG</sequence>
<gene>
    <name evidence="1" type="ORF">GOBAR_AA28740</name>
</gene>
<reference evidence="1 2" key="1">
    <citation type="submission" date="2015-01" db="EMBL/GenBank/DDBJ databases">
        <title>Genome of allotetraploid Gossypium barbadense reveals genomic plasticity and fiber elongation in cotton evolution.</title>
        <authorList>
            <person name="Chen X."/>
            <person name="Liu X."/>
            <person name="Zhao B."/>
            <person name="Zheng H."/>
            <person name="Hu Y."/>
            <person name="Lu G."/>
            <person name="Yang C."/>
            <person name="Chen J."/>
            <person name="Shan C."/>
            <person name="Zhang L."/>
            <person name="Zhou Y."/>
            <person name="Wang L."/>
            <person name="Guo W."/>
            <person name="Bai Y."/>
            <person name="Ruan J."/>
            <person name="Shangguan X."/>
            <person name="Mao Y."/>
            <person name="Jiang J."/>
            <person name="Zhu Y."/>
            <person name="Lei J."/>
            <person name="Kang H."/>
            <person name="Chen S."/>
            <person name="He X."/>
            <person name="Wang R."/>
            <person name="Wang Y."/>
            <person name="Chen J."/>
            <person name="Wang L."/>
            <person name="Yu S."/>
            <person name="Wang B."/>
            <person name="Wei J."/>
            <person name="Song S."/>
            <person name="Lu X."/>
            <person name="Gao Z."/>
            <person name="Gu W."/>
            <person name="Deng X."/>
            <person name="Ma D."/>
            <person name="Wang S."/>
            <person name="Liang W."/>
            <person name="Fang L."/>
            <person name="Cai C."/>
            <person name="Zhu X."/>
            <person name="Zhou B."/>
            <person name="Zhang Y."/>
            <person name="Chen Z."/>
            <person name="Xu S."/>
            <person name="Zhu R."/>
            <person name="Wang S."/>
            <person name="Zhang T."/>
            <person name="Zhao G."/>
        </authorList>
    </citation>
    <scope>NUCLEOTIDE SEQUENCE [LARGE SCALE GENOMIC DNA]</scope>
    <source>
        <strain evidence="2">cv. Xinhai21</strain>
        <tissue evidence="1">Leaf</tissue>
    </source>
</reference>
<evidence type="ECO:0000313" key="2">
    <source>
        <dbReference type="Proteomes" id="UP000239757"/>
    </source>
</evidence>
<organism evidence="1 2">
    <name type="scientific">Gossypium barbadense</name>
    <name type="common">Sea Island cotton</name>
    <name type="synonym">Hibiscus barbadensis</name>
    <dbReference type="NCBI Taxonomy" id="3634"/>
    <lineage>
        <taxon>Eukaryota</taxon>
        <taxon>Viridiplantae</taxon>
        <taxon>Streptophyta</taxon>
        <taxon>Embryophyta</taxon>
        <taxon>Tracheophyta</taxon>
        <taxon>Spermatophyta</taxon>
        <taxon>Magnoliopsida</taxon>
        <taxon>eudicotyledons</taxon>
        <taxon>Gunneridae</taxon>
        <taxon>Pentapetalae</taxon>
        <taxon>rosids</taxon>
        <taxon>malvids</taxon>
        <taxon>Malvales</taxon>
        <taxon>Malvaceae</taxon>
        <taxon>Malvoideae</taxon>
        <taxon>Gossypium</taxon>
    </lineage>
</organism>
<protein>
    <submittedName>
        <fullName evidence="1">Uncharacterized protein</fullName>
    </submittedName>
</protein>
<name>A0A2P5WLH8_GOSBA</name>
<proteinExistence type="predicted"/>